<name>A0A9W4T3I4_9GLOM</name>
<comment type="caution">
    <text evidence="1">The sequence shown here is derived from an EMBL/GenBank/DDBJ whole genome shotgun (WGS) entry which is preliminary data.</text>
</comment>
<sequence>IDLADNVKGPPTGRDQIVADRLDETPKQSENAIVKLRVVEGL</sequence>
<reference evidence="1" key="1">
    <citation type="submission" date="2022-08" db="EMBL/GenBank/DDBJ databases">
        <authorList>
            <person name="Kallberg Y."/>
            <person name="Tangrot J."/>
            <person name="Rosling A."/>
        </authorList>
    </citation>
    <scope>NUCLEOTIDE SEQUENCE</scope>
    <source>
        <strain evidence="1">Wild A</strain>
    </source>
</reference>
<gene>
    <name evidence="1" type="ORF">FWILDA_LOCUS14993</name>
</gene>
<evidence type="ECO:0000313" key="2">
    <source>
        <dbReference type="Proteomes" id="UP001153678"/>
    </source>
</evidence>
<proteinExistence type="predicted"/>
<protein>
    <submittedName>
        <fullName evidence="1">14233_t:CDS:1</fullName>
    </submittedName>
</protein>
<accession>A0A9W4T3I4</accession>
<feature type="non-terminal residue" evidence="1">
    <location>
        <position position="1"/>
    </location>
</feature>
<dbReference type="Proteomes" id="UP001153678">
    <property type="component" value="Unassembled WGS sequence"/>
</dbReference>
<dbReference type="EMBL" id="CAMKVN010007270">
    <property type="protein sequence ID" value="CAI2191279.1"/>
    <property type="molecule type" value="Genomic_DNA"/>
</dbReference>
<organism evidence="1 2">
    <name type="scientific">Funneliformis geosporum</name>
    <dbReference type="NCBI Taxonomy" id="1117311"/>
    <lineage>
        <taxon>Eukaryota</taxon>
        <taxon>Fungi</taxon>
        <taxon>Fungi incertae sedis</taxon>
        <taxon>Mucoromycota</taxon>
        <taxon>Glomeromycotina</taxon>
        <taxon>Glomeromycetes</taxon>
        <taxon>Glomerales</taxon>
        <taxon>Glomeraceae</taxon>
        <taxon>Funneliformis</taxon>
    </lineage>
</organism>
<keyword evidence="2" id="KW-1185">Reference proteome</keyword>
<dbReference type="AlphaFoldDB" id="A0A9W4T3I4"/>
<evidence type="ECO:0000313" key="1">
    <source>
        <dbReference type="EMBL" id="CAI2191279.1"/>
    </source>
</evidence>